<dbReference type="EMBL" id="CP076544">
    <property type="protein sequence ID" value="QWS33020.1"/>
    <property type="molecule type" value="Genomic_DNA"/>
</dbReference>
<dbReference type="Proteomes" id="UP000681794">
    <property type="component" value="Chromosome"/>
</dbReference>
<proteinExistence type="predicted"/>
<reference evidence="1" key="1">
    <citation type="submission" date="2021-06" db="EMBL/GenBank/DDBJ databases">
        <authorList>
            <person name="Ellington A.J."/>
            <person name="Bryan N.C."/>
            <person name="Christner B.C."/>
            <person name="Reisch C.R."/>
        </authorList>
    </citation>
    <scope>NUCLEOTIDE SEQUENCE</scope>
    <source>
        <strain evidence="1">L6-1</strain>
    </source>
</reference>
<protein>
    <submittedName>
        <fullName evidence="1">Cation transporter</fullName>
    </submittedName>
</protein>
<keyword evidence="2" id="KW-1185">Reference proteome</keyword>
<organism evidence="1 2">
    <name type="scientific">Curtobacterium aetherium</name>
    <dbReference type="NCBI Taxonomy" id="2841594"/>
    <lineage>
        <taxon>Bacteria</taxon>
        <taxon>Bacillati</taxon>
        <taxon>Actinomycetota</taxon>
        <taxon>Actinomycetes</taxon>
        <taxon>Micrococcales</taxon>
        <taxon>Microbacteriaceae</taxon>
        <taxon>Curtobacterium</taxon>
    </lineage>
</organism>
<name>A0ACD1E270_9MICO</name>
<gene>
    <name evidence="1" type="ORF">KM842_12260</name>
</gene>
<evidence type="ECO:0000313" key="1">
    <source>
        <dbReference type="EMBL" id="QWS33020.1"/>
    </source>
</evidence>
<evidence type="ECO:0000313" key="2">
    <source>
        <dbReference type="Proteomes" id="UP000681794"/>
    </source>
</evidence>
<accession>A0ACD1E270</accession>
<sequence>MSDQPTATYGIEGMTCEHCVMSIDEAFRELPGVTDVRVELVVGGRSTATVTSTAPLDDAAVDAAVDEAGYTLVER</sequence>